<dbReference type="STRING" id="1754191.A0A1Y1VEV9"/>
<accession>A0A1Y1VEV9</accession>
<proteinExistence type="predicted"/>
<dbReference type="SMART" id="SM00213">
    <property type="entry name" value="UBQ"/>
    <property type="match status" value="1"/>
</dbReference>
<organism evidence="2 3">
    <name type="scientific">Piromyces finnis</name>
    <dbReference type="NCBI Taxonomy" id="1754191"/>
    <lineage>
        <taxon>Eukaryota</taxon>
        <taxon>Fungi</taxon>
        <taxon>Fungi incertae sedis</taxon>
        <taxon>Chytridiomycota</taxon>
        <taxon>Chytridiomycota incertae sedis</taxon>
        <taxon>Neocallimastigomycetes</taxon>
        <taxon>Neocallimastigales</taxon>
        <taxon>Neocallimastigaceae</taxon>
        <taxon>Piromyces</taxon>
    </lineage>
</organism>
<dbReference type="PANTHER" id="PTHR10666">
    <property type="entry name" value="UBIQUITIN"/>
    <property type="match status" value="1"/>
</dbReference>
<evidence type="ECO:0000259" key="1">
    <source>
        <dbReference type="PROSITE" id="PS50053"/>
    </source>
</evidence>
<dbReference type="SUPFAM" id="SSF54236">
    <property type="entry name" value="Ubiquitin-like"/>
    <property type="match status" value="1"/>
</dbReference>
<sequence length="80" mass="9215">MNIFIRTLTGKTITIEAENNDTIKNIKTKIREKENIPIDQQRLIFLGKQLNNDKETLSQCDIKNESILHLSLHTHLRGGC</sequence>
<reference evidence="2 3" key="2">
    <citation type="submission" date="2016-08" db="EMBL/GenBank/DDBJ databases">
        <title>Pervasive Adenine N6-methylation of Active Genes in Fungi.</title>
        <authorList>
            <consortium name="DOE Joint Genome Institute"/>
            <person name="Mondo S.J."/>
            <person name="Dannebaum R.O."/>
            <person name="Kuo R.C."/>
            <person name="Labutti K."/>
            <person name="Haridas S."/>
            <person name="Kuo A."/>
            <person name="Salamov A."/>
            <person name="Ahrendt S.R."/>
            <person name="Lipzen A."/>
            <person name="Sullivan W."/>
            <person name="Andreopoulos W.B."/>
            <person name="Clum A."/>
            <person name="Lindquist E."/>
            <person name="Daum C."/>
            <person name="Ramamoorthy G.K."/>
            <person name="Gryganskyi A."/>
            <person name="Culley D."/>
            <person name="Magnuson J.K."/>
            <person name="James T.Y."/>
            <person name="O'Malley M.A."/>
            <person name="Stajich J.E."/>
            <person name="Spatafora J.W."/>
            <person name="Visel A."/>
            <person name="Grigoriev I.V."/>
        </authorList>
    </citation>
    <scope>NUCLEOTIDE SEQUENCE [LARGE SCALE GENOMIC DNA]</scope>
    <source>
        <strain evidence="3">finn</strain>
    </source>
</reference>
<dbReference type="AlphaFoldDB" id="A0A1Y1VEV9"/>
<dbReference type="PROSITE" id="PS50053">
    <property type="entry name" value="UBIQUITIN_2"/>
    <property type="match status" value="1"/>
</dbReference>
<dbReference type="InterPro" id="IPR019956">
    <property type="entry name" value="Ubiquitin_dom"/>
</dbReference>
<dbReference type="InterPro" id="IPR029071">
    <property type="entry name" value="Ubiquitin-like_domsf"/>
</dbReference>
<dbReference type="EMBL" id="MCFH01000011">
    <property type="protein sequence ID" value="ORX54309.1"/>
    <property type="molecule type" value="Genomic_DNA"/>
</dbReference>
<evidence type="ECO:0000313" key="2">
    <source>
        <dbReference type="EMBL" id="ORX54309.1"/>
    </source>
</evidence>
<gene>
    <name evidence="2" type="ORF">BCR36DRAFT_581937</name>
</gene>
<dbReference type="InterPro" id="IPR050158">
    <property type="entry name" value="Ubiquitin_ubiquitin-like"/>
</dbReference>
<evidence type="ECO:0000313" key="3">
    <source>
        <dbReference type="Proteomes" id="UP000193719"/>
    </source>
</evidence>
<comment type="caution">
    <text evidence="2">The sequence shown here is derived from an EMBL/GenBank/DDBJ whole genome shotgun (WGS) entry which is preliminary data.</text>
</comment>
<keyword evidence="3" id="KW-1185">Reference proteome</keyword>
<feature type="domain" description="Ubiquitin-like" evidence="1">
    <location>
        <begin position="1"/>
        <end position="72"/>
    </location>
</feature>
<dbReference type="Pfam" id="PF00240">
    <property type="entry name" value="ubiquitin"/>
    <property type="match status" value="1"/>
</dbReference>
<reference evidence="2 3" key="1">
    <citation type="submission" date="2016-08" db="EMBL/GenBank/DDBJ databases">
        <title>Genomes of anaerobic fungi encode conserved fungal cellulosomes for biomass hydrolysis.</title>
        <authorList>
            <consortium name="DOE Joint Genome Institute"/>
            <person name="Haitjema C.H."/>
            <person name="Gilmore S.P."/>
            <person name="Henske J.K."/>
            <person name="Solomon K.V."/>
            <person name="De Groot R."/>
            <person name="Kuo A."/>
            <person name="Mondo S.J."/>
            <person name="Salamov A.A."/>
            <person name="Labutti K."/>
            <person name="Zhao Z."/>
            <person name="Chiniquy J."/>
            <person name="Barry K."/>
            <person name="Brewer H.M."/>
            <person name="Purvine S.O."/>
            <person name="Wright A.T."/>
            <person name="Boxma B."/>
            <person name="Van Alen T."/>
            <person name="Hackstein J.H."/>
            <person name="Baker S.E."/>
            <person name="Grigoriev I.V."/>
            <person name="O'Malley M.A."/>
        </authorList>
    </citation>
    <scope>NUCLEOTIDE SEQUENCE [LARGE SCALE GENOMIC DNA]</scope>
    <source>
        <strain evidence="3">finn</strain>
    </source>
</reference>
<dbReference type="InterPro" id="IPR000626">
    <property type="entry name" value="Ubiquitin-like_dom"/>
</dbReference>
<dbReference type="FunFam" id="3.10.20.90:FF:000160">
    <property type="entry name" value="Polyubiquitin-C"/>
    <property type="match status" value="1"/>
</dbReference>
<dbReference type="PRINTS" id="PR00348">
    <property type="entry name" value="UBIQUITIN"/>
</dbReference>
<dbReference type="Gene3D" id="3.10.20.90">
    <property type="entry name" value="Phosphatidylinositol 3-kinase Catalytic Subunit, Chain A, domain 1"/>
    <property type="match status" value="1"/>
</dbReference>
<protein>
    <submittedName>
        <fullName evidence="2">Ubiquitin</fullName>
    </submittedName>
</protein>
<name>A0A1Y1VEV9_9FUNG</name>
<dbReference type="OrthoDB" id="428577at2759"/>
<dbReference type="Proteomes" id="UP000193719">
    <property type="component" value="Unassembled WGS sequence"/>
</dbReference>